<dbReference type="Gene3D" id="3.30.470.30">
    <property type="entry name" value="DNA ligase/mRNA capping enzyme"/>
    <property type="match status" value="1"/>
</dbReference>
<comment type="caution">
    <text evidence="3">The sequence shown here is derived from an EMBL/GenBank/DDBJ whole genome shotgun (WGS) entry which is preliminary data.</text>
</comment>
<dbReference type="AlphaFoldDB" id="A0A832SMC6"/>
<dbReference type="SUPFAM" id="SSF56091">
    <property type="entry name" value="DNA ligase/mRNA capping enzyme, catalytic domain"/>
    <property type="match status" value="1"/>
</dbReference>
<dbReference type="Proteomes" id="UP000617544">
    <property type="component" value="Unassembled WGS sequence"/>
</dbReference>
<dbReference type="SMR" id="A0A832SMC6"/>
<dbReference type="EMBL" id="DUJN01000004">
    <property type="protein sequence ID" value="HII60927.1"/>
    <property type="molecule type" value="Genomic_DNA"/>
</dbReference>
<accession>A0A832SMC6</accession>
<organism evidence="3 4">
    <name type="scientific">Pyrococcus horikoshii</name>
    <dbReference type="NCBI Taxonomy" id="53953"/>
    <lineage>
        <taxon>Archaea</taxon>
        <taxon>Methanobacteriati</taxon>
        <taxon>Methanobacteriota</taxon>
        <taxon>Thermococci</taxon>
        <taxon>Thermococcales</taxon>
        <taxon>Thermococcaceae</taxon>
        <taxon>Pyrococcus</taxon>
    </lineage>
</organism>
<evidence type="ECO:0000259" key="2">
    <source>
        <dbReference type="Pfam" id="PF18330"/>
    </source>
</evidence>
<evidence type="ECO:0000313" key="3">
    <source>
        <dbReference type="EMBL" id="HII60927.1"/>
    </source>
</evidence>
<dbReference type="Gene3D" id="3.10.450.740">
    <property type="match status" value="1"/>
</dbReference>
<gene>
    <name evidence="3" type="ORF">HA331_04080</name>
</gene>
<dbReference type="InterPro" id="IPR041596">
    <property type="entry name" value="Lig_Pab1020_C"/>
</dbReference>
<protein>
    <submittedName>
        <fullName evidence="3">RNA ligase</fullName>
    </submittedName>
</protein>
<dbReference type="GeneID" id="1444389"/>
<dbReference type="Pfam" id="PF09414">
    <property type="entry name" value="RNA_ligase"/>
    <property type="match status" value="1"/>
</dbReference>
<dbReference type="PRINTS" id="PR01048">
    <property type="entry name" value="Y414FAMILY"/>
</dbReference>
<reference evidence="3" key="1">
    <citation type="journal article" date="2020" name="bioRxiv">
        <title>A rank-normalized archaeal taxonomy based on genome phylogeny resolves widespread incomplete and uneven classifications.</title>
        <authorList>
            <person name="Rinke C."/>
            <person name="Chuvochina M."/>
            <person name="Mussig A.J."/>
            <person name="Chaumeil P.-A."/>
            <person name="Waite D.W."/>
            <person name="Whitman W.B."/>
            <person name="Parks D.H."/>
            <person name="Hugenholtz P."/>
        </authorList>
    </citation>
    <scope>NUCLEOTIDE SEQUENCE</scope>
    <source>
        <strain evidence="3">UBA8834</strain>
    </source>
</reference>
<dbReference type="Gene3D" id="3.30.70.3360">
    <property type="match status" value="1"/>
</dbReference>
<dbReference type="InterPro" id="IPR021122">
    <property type="entry name" value="RNA_ligase_dom_REL/Rnl2"/>
</dbReference>
<dbReference type="Gene3D" id="3.30.1490.70">
    <property type="match status" value="1"/>
</dbReference>
<name>A0A832SMC6_PYRHR</name>
<dbReference type="GO" id="GO:0016874">
    <property type="term" value="F:ligase activity"/>
    <property type="evidence" value="ECO:0007669"/>
    <property type="project" value="UniProtKB-KW"/>
</dbReference>
<dbReference type="CDD" id="cd07894">
    <property type="entry name" value="Adenylation_RNA_ligase"/>
    <property type="match status" value="1"/>
</dbReference>
<evidence type="ECO:0000313" key="4">
    <source>
        <dbReference type="Proteomes" id="UP000617544"/>
    </source>
</evidence>
<dbReference type="NCBIfam" id="TIGR01209">
    <property type="entry name" value="RNA ligase"/>
    <property type="match status" value="1"/>
</dbReference>
<feature type="domain" description="RNA ligase Pab1020 C-terminal" evidence="2">
    <location>
        <begin position="253"/>
        <end position="374"/>
    </location>
</feature>
<dbReference type="InterPro" id="IPR001072">
    <property type="entry name" value="RNA_ligase_Pab1020"/>
</dbReference>
<proteinExistence type="predicted"/>
<sequence length="379" mass="43959">MVSSKFKDILYRLGIPEGKVEDLEARGGLVEDKFDDIKYLRIRNSVGKLRRGTVVLNDKFIILGFPHIKRIVNLKNGIKRTFKRGEFYVEEKVDGYNVRVVKFRGKILGITRGGFICPFTTERISDFIPEEFFKDHPNLILVGEMAGPESPYLVEGPPYVKEDIQFFLFDIQELGTGRSLPVEERLKIAEEYGISHVEVFGKFTYKDLEEIYEIVERLSREGREGIVMKSPDMRKMVKYVTPYANINDIKIGARVFYELPPGYFTSRISRLAFYIAEKRLRGENFEELAKELGKALLQPLVESIHDVEQEDEIAEVFKVRVKKIETAYKMVTHFEKLGLRIEIVDIEEMKGGWRITFKRLYPDATEEIRELIGGKSFVD</sequence>
<evidence type="ECO:0000259" key="1">
    <source>
        <dbReference type="Pfam" id="PF09414"/>
    </source>
</evidence>
<dbReference type="OMA" id="EMAGPES"/>
<dbReference type="RefSeq" id="WP_010884602.1">
    <property type="nucleotide sequence ID" value="NZ_DUJN01000004.1"/>
</dbReference>
<feature type="domain" description="RNA ligase" evidence="1">
    <location>
        <begin position="86"/>
        <end position="240"/>
    </location>
</feature>
<dbReference type="Gene3D" id="1.20.58.2250">
    <property type="match status" value="1"/>
</dbReference>
<keyword evidence="3" id="KW-0436">Ligase</keyword>
<dbReference type="Pfam" id="PF18330">
    <property type="entry name" value="Lig_C"/>
    <property type="match status" value="1"/>
</dbReference>